<dbReference type="InterPro" id="IPR002018">
    <property type="entry name" value="CarbesteraseB"/>
</dbReference>
<feature type="domain" description="Carboxylesterase type B" evidence="4">
    <location>
        <begin position="8"/>
        <end position="512"/>
    </location>
</feature>
<dbReference type="FunFam" id="3.40.50.1820:FF:000263">
    <property type="entry name" value="Carboxylic ester hydrolase"/>
    <property type="match status" value="1"/>
</dbReference>
<dbReference type="EMBL" id="KV878139">
    <property type="protein sequence ID" value="OJJ08424.1"/>
    <property type="molecule type" value="Genomic_DNA"/>
</dbReference>
<evidence type="ECO:0000313" key="6">
    <source>
        <dbReference type="Proteomes" id="UP000184073"/>
    </source>
</evidence>
<dbReference type="VEuPathDB" id="FungiDB:ASPVEDRAFT_143716"/>
<gene>
    <name evidence="5" type="ORF">ASPVEDRAFT_143716</name>
</gene>
<dbReference type="OrthoDB" id="408631at2759"/>
<sequence>MASDTTRPSVTLPQGKVVGVQLENNFPQSVDAFLGIPYARPPVGDLRFRPAAKLPESTERIDASKYGHAAPGKALLPGPAVEQSEDCLTVNVFRPSTQAKAANKLPVAIYIHGGAFNRGSAAMHKTASMVAWSQEPFVAVSFGYRIGALGFLPSTLSKKEGVLNLGLRDQVFLFQWVQENIAQFGGDPETVTLFGLSAGAHSIGHHLLNYDAQKAPLFHRVILESGAPTSRAVRPYDAAVHEEQFRDFLGEVGCPPGLPESEIFPYLWSLPSAAITDAQTAVFDKYNPSLRWAFQPVIDGDIIARKPLDAWTSGQWHKVPIMTGFNTNEGTMYVDKQMADPTQFRDFWQNLLPQLSSSDLDTIDRLYPDPSADKNSPYIETRTGLELGPQYKRIEAAYGHYAYVAPVRQTAHFASSTKENAPPVYLYNWALPRTVIGRANHGDNMYYETYNDDITGLSESQKELSGTLHAYVTSFITHGDPNAVPGRYAARPEWKPYKPASPGILIFGEDNEELIGGTVAPAAKFVSDEWAREETKFWWGKVEISQLA</sequence>
<dbReference type="PROSITE" id="PS00941">
    <property type="entry name" value="CARBOXYLESTERASE_B_2"/>
    <property type="match status" value="1"/>
</dbReference>
<keyword evidence="2 3" id="KW-0378">Hydrolase</keyword>
<organism evidence="5 6">
    <name type="scientific">Aspergillus versicolor CBS 583.65</name>
    <dbReference type="NCBI Taxonomy" id="1036611"/>
    <lineage>
        <taxon>Eukaryota</taxon>
        <taxon>Fungi</taxon>
        <taxon>Dikarya</taxon>
        <taxon>Ascomycota</taxon>
        <taxon>Pezizomycotina</taxon>
        <taxon>Eurotiomycetes</taxon>
        <taxon>Eurotiomycetidae</taxon>
        <taxon>Eurotiales</taxon>
        <taxon>Aspergillaceae</taxon>
        <taxon>Aspergillus</taxon>
        <taxon>Aspergillus subgen. Nidulantes</taxon>
    </lineage>
</organism>
<comment type="similarity">
    <text evidence="1 3">Belongs to the type-B carboxylesterase/lipase family.</text>
</comment>
<evidence type="ECO:0000256" key="3">
    <source>
        <dbReference type="RuleBase" id="RU361235"/>
    </source>
</evidence>
<dbReference type="Proteomes" id="UP000184073">
    <property type="component" value="Unassembled WGS sequence"/>
</dbReference>
<keyword evidence="6" id="KW-1185">Reference proteome</keyword>
<dbReference type="EC" id="3.1.1.-" evidence="3"/>
<proteinExistence type="inferred from homology"/>
<dbReference type="InterPro" id="IPR019819">
    <property type="entry name" value="Carboxylesterase_B_CS"/>
</dbReference>
<dbReference type="AlphaFoldDB" id="A0A1L9Q3T3"/>
<evidence type="ECO:0000256" key="1">
    <source>
        <dbReference type="ARBA" id="ARBA00005964"/>
    </source>
</evidence>
<dbReference type="Pfam" id="PF00135">
    <property type="entry name" value="COesterase"/>
    <property type="match status" value="1"/>
</dbReference>
<dbReference type="RefSeq" id="XP_040674186.1">
    <property type="nucleotide sequence ID" value="XM_040807937.1"/>
</dbReference>
<dbReference type="InterPro" id="IPR019826">
    <property type="entry name" value="Carboxylesterase_B_AS"/>
</dbReference>
<dbReference type="PROSITE" id="PS00122">
    <property type="entry name" value="CARBOXYLESTERASE_B_1"/>
    <property type="match status" value="1"/>
</dbReference>
<evidence type="ECO:0000313" key="5">
    <source>
        <dbReference type="EMBL" id="OJJ08424.1"/>
    </source>
</evidence>
<evidence type="ECO:0000256" key="2">
    <source>
        <dbReference type="ARBA" id="ARBA00022801"/>
    </source>
</evidence>
<accession>A0A1L9Q3T3</accession>
<dbReference type="InterPro" id="IPR050309">
    <property type="entry name" value="Type-B_Carboxylest/Lipase"/>
</dbReference>
<dbReference type="PANTHER" id="PTHR11559">
    <property type="entry name" value="CARBOXYLESTERASE"/>
    <property type="match status" value="1"/>
</dbReference>
<name>A0A1L9Q3T3_ASPVE</name>
<dbReference type="InterPro" id="IPR029058">
    <property type="entry name" value="AB_hydrolase_fold"/>
</dbReference>
<evidence type="ECO:0000259" key="4">
    <source>
        <dbReference type="Pfam" id="PF00135"/>
    </source>
</evidence>
<dbReference type="STRING" id="1036611.A0A1L9Q3T3"/>
<dbReference type="SUPFAM" id="SSF53474">
    <property type="entry name" value="alpha/beta-Hydrolases"/>
    <property type="match status" value="1"/>
</dbReference>
<protein>
    <recommendedName>
        <fullName evidence="3">Carboxylic ester hydrolase</fullName>
        <ecNumber evidence="3">3.1.1.-</ecNumber>
    </recommendedName>
</protein>
<reference evidence="6" key="1">
    <citation type="journal article" date="2017" name="Genome Biol.">
        <title>Comparative genomics reveals high biological diversity and specific adaptations in the industrially and medically important fungal genus Aspergillus.</title>
        <authorList>
            <person name="de Vries R.P."/>
            <person name="Riley R."/>
            <person name="Wiebenga A."/>
            <person name="Aguilar-Osorio G."/>
            <person name="Amillis S."/>
            <person name="Uchima C.A."/>
            <person name="Anderluh G."/>
            <person name="Asadollahi M."/>
            <person name="Askin M."/>
            <person name="Barry K."/>
            <person name="Battaglia E."/>
            <person name="Bayram O."/>
            <person name="Benocci T."/>
            <person name="Braus-Stromeyer S.A."/>
            <person name="Caldana C."/>
            <person name="Canovas D."/>
            <person name="Cerqueira G.C."/>
            <person name="Chen F."/>
            <person name="Chen W."/>
            <person name="Choi C."/>
            <person name="Clum A."/>
            <person name="Dos Santos R.A."/>
            <person name="Damasio A.R."/>
            <person name="Diallinas G."/>
            <person name="Emri T."/>
            <person name="Fekete E."/>
            <person name="Flipphi M."/>
            <person name="Freyberg S."/>
            <person name="Gallo A."/>
            <person name="Gournas C."/>
            <person name="Habgood R."/>
            <person name="Hainaut M."/>
            <person name="Harispe M.L."/>
            <person name="Henrissat B."/>
            <person name="Hilden K.S."/>
            <person name="Hope R."/>
            <person name="Hossain A."/>
            <person name="Karabika E."/>
            <person name="Karaffa L."/>
            <person name="Karanyi Z."/>
            <person name="Krasevec N."/>
            <person name="Kuo A."/>
            <person name="Kusch H."/>
            <person name="LaButti K."/>
            <person name="Lagendijk E.L."/>
            <person name="Lapidus A."/>
            <person name="Levasseur A."/>
            <person name="Lindquist E."/>
            <person name="Lipzen A."/>
            <person name="Logrieco A.F."/>
            <person name="MacCabe A."/>
            <person name="Maekelae M.R."/>
            <person name="Malavazi I."/>
            <person name="Melin P."/>
            <person name="Meyer V."/>
            <person name="Mielnichuk N."/>
            <person name="Miskei M."/>
            <person name="Molnar A.P."/>
            <person name="Mule G."/>
            <person name="Ngan C.Y."/>
            <person name="Orejas M."/>
            <person name="Orosz E."/>
            <person name="Ouedraogo J.P."/>
            <person name="Overkamp K.M."/>
            <person name="Park H.-S."/>
            <person name="Perrone G."/>
            <person name="Piumi F."/>
            <person name="Punt P.J."/>
            <person name="Ram A.F."/>
            <person name="Ramon A."/>
            <person name="Rauscher S."/>
            <person name="Record E."/>
            <person name="Riano-Pachon D.M."/>
            <person name="Robert V."/>
            <person name="Roehrig J."/>
            <person name="Ruller R."/>
            <person name="Salamov A."/>
            <person name="Salih N.S."/>
            <person name="Samson R.A."/>
            <person name="Sandor E."/>
            <person name="Sanguinetti M."/>
            <person name="Schuetze T."/>
            <person name="Sepcic K."/>
            <person name="Shelest E."/>
            <person name="Sherlock G."/>
            <person name="Sophianopoulou V."/>
            <person name="Squina F.M."/>
            <person name="Sun H."/>
            <person name="Susca A."/>
            <person name="Todd R.B."/>
            <person name="Tsang A."/>
            <person name="Unkles S.E."/>
            <person name="van de Wiele N."/>
            <person name="van Rossen-Uffink D."/>
            <person name="Oliveira J.V."/>
            <person name="Vesth T.C."/>
            <person name="Visser J."/>
            <person name="Yu J.-H."/>
            <person name="Zhou M."/>
            <person name="Andersen M.R."/>
            <person name="Archer D.B."/>
            <person name="Baker S.E."/>
            <person name="Benoit I."/>
            <person name="Brakhage A.A."/>
            <person name="Braus G.H."/>
            <person name="Fischer R."/>
            <person name="Frisvad J.C."/>
            <person name="Goldman G.H."/>
            <person name="Houbraken J."/>
            <person name="Oakley B."/>
            <person name="Pocsi I."/>
            <person name="Scazzocchio C."/>
            <person name="Seiboth B."/>
            <person name="vanKuyk P.A."/>
            <person name="Wortman J."/>
            <person name="Dyer P.S."/>
            <person name="Grigoriev I.V."/>
        </authorList>
    </citation>
    <scope>NUCLEOTIDE SEQUENCE [LARGE SCALE GENOMIC DNA]</scope>
    <source>
        <strain evidence="6">CBS 583.65</strain>
    </source>
</reference>
<dbReference type="GO" id="GO:0016787">
    <property type="term" value="F:hydrolase activity"/>
    <property type="evidence" value="ECO:0007669"/>
    <property type="project" value="UniProtKB-KW"/>
</dbReference>
<dbReference type="GeneID" id="63723448"/>
<dbReference type="Gene3D" id="3.40.50.1820">
    <property type="entry name" value="alpha/beta hydrolase"/>
    <property type="match status" value="1"/>
</dbReference>